<dbReference type="GO" id="GO:0006508">
    <property type="term" value="P:proteolysis"/>
    <property type="evidence" value="ECO:0007669"/>
    <property type="project" value="UniProtKB-KW"/>
</dbReference>
<dbReference type="InterPro" id="IPR032815">
    <property type="entry name" value="S8_pro-domain"/>
</dbReference>
<feature type="domain" description="Peptidase S8 pro-domain" evidence="7">
    <location>
        <begin position="27"/>
        <end position="84"/>
    </location>
</feature>
<dbReference type="InterPro" id="IPR022398">
    <property type="entry name" value="Peptidase_S8_His-AS"/>
</dbReference>
<evidence type="ECO:0000259" key="7">
    <source>
        <dbReference type="Pfam" id="PF16470"/>
    </source>
</evidence>
<accession>A0A9J7MEJ3</accession>
<protein>
    <submittedName>
        <fullName evidence="9">Proprotein convertase subtilisin/kexin type 5-like</fullName>
    </submittedName>
</protein>
<keyword evidence="1" id="KW-0645">Protease</keyword>
<dbReference type="Proteomes" id="UP000001554">
    <property type="component" value="Chromosome 14"/>
</dbReference>
<dbReference type="SUPFAM" id="SSF52743">
    <property type="entry name" value="Subtilisin-like"/>
    <property type="match status" value="1"/>
</dbReference>
<gene>
    <name evidence="9" type="primary">LOC118430826</name>
</gene>
<comment type="similarity">
    <text evidence="4">Belongs to the peptidase S8 family.</text>
</comment>
<keyword evidence="2" id="KW-0378">Hydrolase</keyword>
<sequence>MRLQNVAVLLTVLAGVVTSRDPLYSNEWAVQVEGGQEEAVRLADKHGFTYGGKIFGDYHLLRHSHVSRRSTSDSHEKHYGLLKENSDAALSTDVVDGDRDPSHPADSTGHGTKVAGVATAVANNSLCGVGVAPAAKVGVMCKIDFDMLTE</sequence>
<evidence type="ECO:0000256" key="6">
    <source>
        <dbReference type="SAM" id="SignalP"/>
    </source>
</evidence>
<dbReference type="PROSITE" id="PS00137">
    <property type="entry name" value="SUBTILASE_HIS"/>
    <property type="match status" value="1"/>
</dbReference>
<keyword evidence="6" id="KW-0732">Signal</keyword>
<name>A0A9J7MEJ3_BRAFL</name>
<feature type="signal peptide" evidence="6">
    <location>
        <begin position="1"/>
        <end position="19"/>
    </location>
</feature>
<evidence type="ECO:0000256" key="4">
    <source>
        <dbReference type="PROSITE-ProRule" id="PRU01240"/>
    </source>
</evidence>
<dbReference type="SUPFAM" id="SSF54897">
    <property type="entry name" value="Protease propeptides/inhibitors"/>
    <property type="match status" value="1"/>
</dbReference>
<dbReference type="PANTHER" id="PTHR42884">
    <property type="entry name" value="PROPROTEIN CONVERTASE SUBTILISIN/KEXIN-RELATED"/>
    <property type="match status" value="1"/>
</dbReference>
<feature type="chain" id="PRO_5039942836" evidence="6">
    <location>
        <begin position="20"/>
        <end position="150"/>
    </location>
</feature>
<comment type="caution">
    <text evidence="4">Lacks conserved residue(s) required for the propagation of feature annotation.</text>
</comment>
<evidence type="ECO:0000256" key="3">
    <source>
        <dbReference type="ARBA" id="ARBA00022825"/>
    </source>
</evidence>
<evidence type="ECO:0000256" key="1">
    <source>
        <dbReference type="ARBA" id="ARBA00022670"/>
    </source>
</evidence>
<evidence type="ECO:0000313" key="8">
    <source>
        <dbReference type="Proteomes" id="UP000001554"/>
    </source>
</evidence>
<dbReference type="GO" id="GO:0004252">
    <property type="term" value="F:serine-type endopeptidase activity"/>
    <property type="evidence" value="ECO:0007669"/>
    <property type="project" value="InterPro"/>
</dbReference>
<proteinExistence type="inferred from homology"/>
<evidence type="ECO:0000256" key="2">
    <source>
        <dbReference type="ARBA" id="ARBA00022801"/>
    </source>
</evidence>
<dbReference type="InterPro" id="IPR038466">
    <property type="entry name" value="S8_pro-domain_sf"/>
</dbReference>
<dbReference type="AlphaFoldDB" id="A0A9J7MEJ3"/>
<dbReference type="RefSeq" id="XP_035697750.1">
    <property type="nucleotide sequence ID" value="XM_035841857.1"/>
</dbReference>
<keyword evidence="3" id="KW-0720">Serine protease</keyword>
<dbReference type="OrthoDB" id="6156546at2759"/>
<feature type="region of interest" description="Disordered" evidence="5">
    <location>
        <begin position="92"/>
        <end position="111"/>
    </location>
</feature>
<dbReference type="PROSITE" id="PS51892">
    <property type="entry name" value="SUBTILASE"/>
    <property type="match status" value="1"/>
</dbReference>
<dbReference type="InterPro" id="IPR036852">
    <property type="entry name" value="Peptidase_S8/S53_dom_sf"/>
</dbReference>
<evidence type="ECO:0000256" key="5">
    <source>
        <dbReference type="SAM" id="MobiDB-lite"/>
    </source>
</evidence>
<dbReference type="KEGG" id="bfo:118430826"/>
<organism evidence="8 9">
    <name type="scientific">Branchiostoma floridae</name>
    <name type="common">Florida lancelet</name>
    <name type="synonym">Amphioxus</name>
    <dbReference type="NCBI Taxonomy" id="7739"/>
    <lineage>
        <taxon>Eukaryota</taxon>
        <taxon>Metazoa</taxon>
        <taxon>Chordata</taxon>
        <taxon>Cephalochordata</taxon>
        <taxon>Leptocardii</taxon>
        <taxon>Amphioxiformes</taxon>
        <taxon>Branchiostomatidae</taxon>
        <taxon>Branchiostoma</taxon>
    </lineage>
</organism>
<dbReference type="PANTHER" id="PTHR42884:SF31">
    <property type="entry name" value="PROPROTEIN CONVERTASE SUBTILISIN_KEXIN TYPE 5"/>
    <property type="match status" value="1"/>
</dbReference>
<evidence type="ECO:0000313" key="9">
    <source>
        <dbReference type="RefSeq" id="XP_035697750.1"/>
    </source>
</evidence>
<reference evidence="9" key="2">
    <citation type="submission" date="2025-08" db="UniProtKB">
        <authorList>
            <consortium name="RefSeq"/>
        </authorList>
    </citation>
    <scope>IDENTIFICATION</scope>
    <source>
        <strain evidence="9">S238N-H82</strain>
        <tissue evidence="9">Testes</tissue>
    </source>
</reference>
<dbReference type="Gene3D" id="3.30.70.850">
    <property type="entry name" value="Peptidase S8, pro-domain"/>
    <property type="match status" value="1"/>
</dbReference>
<dbReference type="GeneID" id="118430826"/>
<keyword evidence="8" id="KW-1185">Reference proteome</keyword>
<dbReference type="Pfam" id="PF16470">
    <property type="entry name" value="S8_pro-domain"/>
    <property type="match status" value="1"/>
</dbReference>
<reference evidence="8" key="1">
    <citation type="journal article" date="2020" name="Nat. Ecol. Evol.">
        <title>Deeply conserved synteny resolves early events in vertebrate evolution.</title>
        <authorList>
            <person name="Simakov O."/>
            <person name="Marletaz F."/>
            <person name="Yue J.X."/>
            <person name="O'Connell B."/>
            <person name="Jenkins J."/>
            <person name="Brandt A."/>
            <person name="Calef R."/>
            <person name="Tung C.H."/>
            <person name="Huang T.K."/>
            <person name="Schmutz J."/>
            <person name="Satoh N."/>
            <person name="Yu J.K."/>
            <person name="Putnam N.H."/>
            <person name="Green R.E."/>
            <person name="Rokhsar D.S."/>
        </authorList>
    </citation>
    <scope>NUCLEOTIDE SEQUENCE [LARGE SCALE GENOMIC DNA]</scope>
    <source>
        <strain evidence="8">S238N-H82</strain>
    </source>
</reference>